<protein>
    <submittedName>
        <fullName evidence="1">Uncharacterized protein</fullName>
    </submittedName>
</protein>
<evidence type="ECO:0000313" key="1">
    <source>
        <dbReference type="EMBL" id="KAJ9549432.1"/>
    </source>
</evidence>
<reference evidence="1" key="1">
    <citation type="submission" date="2023-03" db="EMBL/GenBank/DDBJ databases">
        <title>Chromosome-scale reference genome and RAD-based genetic map of yellow starthistle (Centaurea solstitialis) reveal putative structural variation and QTLs associated with invader traits.</title>
        <authorList>
            <person name="Reatini B."/>
            <person name="Cang F.A."/>
            <person name="Jiang Q."/>
            <person name="Mckibben M.T.W."/>
            <person name="Barker M.S."/>
            <person name="Rieseberg L.H."/>
            <person name="Dlugosch K.M."/>
        </authorList>
    </citation>
    <scope>NUCLEOTIDE SEQUENCE</scope>
    <source>
        <strain evidence="1">CAN-66</strain>
        <tissue evidence="1">Leaf</tissue>
    </source>
</reference>
<dbReference type="EMBL" id="JARYMX010000005">
    <property type="protein sequence ID" value="KAJ9549432.1"/>
    <property type="molecule type" value="Genomic_DNA"/>
</dbReference>
<comment type="caution">
    <text evidence="1">The sequence shown here is derived from an EMBL/GenBank/DDBJ whole genome shotgun (WGS) entry which is preliminary data.</text>
</comment>
<dbReference type="Proteomes" id="UP001172457">
    <property type="component" value="Chromosome 5"/>
</dbReference>
<gene>
    <name evidence="1" type="ORF">OSB04_021975</name>
</gene>
<name>A0AA38TDK5_9ASTR</name>
<proteinExistence type="predicted"/>
<sequence>MAIFRMHSLVSNAKQMIKLHNKHQPMFPKDIWPCTLEKSKRNGSWCLYLTWTNRCSKICYVGRRKNTGSTIRWEDLPFPAKKKPLSMSLLDYTFRIILKFTNKRHLTQSGWSGTYIVR</sequence>
<dbReference type="AlphaFoldDB" id="A0AA38TDK5"/>
<keyword evidence="2" id="KW-1185">Reference proteome</keyword>
<evidence type="ECO:0000313" key="2">
    <source>
        <dbReference type="Proteomes" id="UP001172457"/>
    </source>
</evidence>
<organism evidence="1 2">
    <name type="scientific">Centaurea solstitialis</name>
    <name type="common">yellow star-thistle</name>
    <dbReference type="NCBI Taxonomy" id="347529"/>
    <lineage>
        <taxon>Eukaryota</taxon>
        <taxon>Viridiplantae</taxon>
        <taxon>Streptophyta</taxon>
        <taxon>Embryophyta</taxon>
        <taxon>Tracheophyta</taxon>
        <taxon>Spermatophyta</taxon>
        <taxon>Magnoliopsida</taxon>
        <taxon>eudicotyledons</taxon>
        <taxon>Gunneridae</taxon>
        <taxon>Pentapetalae</taxon>
        <taxon>asterids</taxon>
        <taxon>campanulids</taxon>
        <taxon>Asterales</taxon>
        <taxon>Asteraceae</taxon>
        <taxon>Carduoideae</taxon>
        <taxon>Cardueae</taxon>
        <taxon>Centaureinae</taxon>
        <taxon>Centaurea</taxon>
    </lineage>
</organism>
<accession>A0AA38TDK5</accession>